<dbReference type="Pfam" id="PF01910">
    <property type="entry name" value="Thiamine_BP"/>
    <property type="match status" value="1"/>
</dbReference>
<name>A0ABV4DZD2_9CLOT</name>
<reference evidence="3 4" key="1">
    <citation type="submission" date="2024-08" db="EMBL/GenBank/DDBJ databases">
        <title>Clostridium lapicellarii sp. nov., and Clostridium renhuaiense sp. nov., two species isolated from the mud in a fermentation cellar used for producing sauce-flavour Chinese liquors.</title>
        <authorList>
            <person name="Yang F."/>
            <person name="Wang H."/>
            <person name="Chen L.Q."/>
            <person name="Zhou N."/>
            <person name="Lu J.J."/>
            <person name="Pu X.X."/>
            <person name="Wan B."/>
            <person name="Wang L."/>
            <person name="Liu S.J."/>
        </authorList>
    </citation>
    <scope>NUCLEOTIDE SEQUENCE [LARGE SCALE GENOMIC DNA]</scope>
    <source>
        <strain evidence="3 4">MT-113</strain>
    </source>
</reference>
<dbReference type="InterPro" id="IPR051614">
    <property type="entry name" value="UPF0045_domain"/>
</dbReference>
<keyword evidence="4" id="KW-1185">Reference proteome</keyword>
<sequence>MAIAQVTIVPVGTGSTSVSRYVANCHKILQDEKRVKYELTPMATVFEGDLDVILEVMRKMHEIPFQNGAKRVITSISIDDRRDKDASMSQKLNSVKEKL</sequence>
<evidence type="ECO:0000313" key="3">
    <source>
        <dbReference type="EMBL" id="MEY8764254.1"/>
    </source>
</evidence>
<dbReference type="EMBL" id="JBGFFE010000018">
    <property type="protein sequence ID" value="MEY8764254.1"/>
    <property type="molecule type" value="Genomic_DNA"/>
</dbReference>
<dbReference type="Proteomes" id="UP001565220">
    <property type="component" value="Unassembled WGS sequence"/>
</dbReference>
<dbReference type="Gene3D" id="3.30.70.930">
    <property type="match status" value="1"/>
</dbReference>
<evidence type="ECO:0000313" key="4">
    <source>
        <dbReference type="Proteomes" id="UP001565220"/>
    </source>
</evidence>
<accession>A0ABV4DZD2</accession>
<dbReference type="PANTHER" id="PTHR33777">
    <property type="entry name" value="UPF0045 PROTEIN ECM15"/>
    <property type="match status" value="1"/>
</dbReference>
<dbReference type="RefSeq" id="WP_294183733.1">
    <property type="nucleotide sequence ID" value="NZ_JBGFFE010000018.1"/>
</dbReference>
<comment type="caution">
    <text evidence="3">The sequence shown here is derived from an EMBL/GenBank/DDBJ whole genome shotgun (WGS) entry which is preliminary data.</text>
</comment>
<dbReference type="InterPro" id="IPR002767">
    <property type="entry name" value="Thiamine_BP"/>
</dbReference>
<proteinExistence type="inferred from homology"/>
<dbReference type="InterPro" id="IPR029756">
    <property type="entry name" value="MTH1187/YkoF-like"/>
</dbReference>
<evidence type="ECO:0000259" key="2">
    <source>
        <dbReference type="Pfam" id="PF01910"/>
    </source>
</evidence>
<dbReference type="SUPFAM" id="SSF89957">
    <property type="entry name" value="MTH1187/YkoF-like"/>
    <property type="match status" value="1"/>
</dbReference>
<protein>
    <submittedName>
        <fullName evidence="3">MTH1187 family thiamine-binding protein</fullName>
    </submittedName>
</protein>
<evidence type="ECO:0000256" key="1">
    <source>
        <dbReference type="ARBA" id="ARBA00010272"/>
    </source>
</evidence>
<dbReference type="NCBIfam" id="TIGR00106">
    <property type="entry name" value="MTH1187 family thiamine-binding protein"/>
    <property type="match status" value="1"/>
</dbReference>
<organism evidence="3 4">
    <name type="scientific">Clostridium lapidicellarium</name>
    <dbReference type="NCBI Taxonomy" id="3240931"/>
    <lineage>
        <taxon>Bacteria</taxon>
        <taxon>Bacillati</taxon>
        <taxon>Bacillota</taxon>
        <taxon>Clostridia</taxon>
        <taxon>Eubacteriales</taxon>
        <taxon>Clostridiaceae</taxon>
        <taxon>Clostridium</taxon>
    </lineage>
</organism>
<dbReference type="PANTHER" id="PTHR33777:SF1">
    <property type="entry name" value="UPF0045 PROTEIN ECM15"/>
    <property type="match status" value="1"/>
</dbReference>
<feature type="domain" description="Thiamine-binding protein" evidence="2">
    <location>
        <begin position="4"/>
        <end position="96"/>
    </location>
</feature>
<gene>
    <name evidence="3" type="ORF">AB8S09_11485</name>
</gene>
<comment type="similarity">
    <text evidence="1">Belongs to the UPF0045 family.</text>
</comment>